<gene>
    <name evidence="1" type="ORF">CF386_11710</name>
</gene>
<keyword evidence="2" id="KW-1185">Reference proteome</keyword>
<protein>
    <submittedName>
        <fullName evidence="1">Uncharacterized protein</fullName>
    </submittedName>
</protein>
<dbReference type="OrthoDB" id="6659650at2"/>
<organism evidence="1 2">
    <name type="scientific">Paraphotobacterium marinum</name>
    <dbReference type="NCBI Taxonomy" id="1755811"/>
    <lineage>
        <taxon>Bacteria</taxon>
        <taxon>Pseudomonadati</taxon>
        <taxon>Pseudomonadota</taxon>
        <taxon>Gammaproteobacteria</taxon>
        <taxon>Vibrionales</taxon>
        <taxon>Vibrionaceae</taxon>
        <taxon>Paraphotobacterium</taxon>
    </lineage>
</organism>
<proteinExistence type="predicted"/>
<dbReference type="RefSeq" id="WP_089074613.1">
    <property type="nucleotide sequence ID" value="NZ_CBCSAM010000003.1"/>
</dbReference>
<dbReference type="Proteomes" id="UP000242175">
    <property type="component" value="Chromosome small"/>
</dbReference>
<dbReference type="KEGG" id="pmai:CF386_11710"/>
<evidence type="ECO:0000313" key="2">
    <source>
        <dbReference type="Proteomes" id="UP000242175"/>
    </source>
</evidence>
<sequence length="225" mass="26678">MRNHFKNIEKEQEVHMNWENLSLQKRYDVLLSMINGVKNIKLKNMISNSLTNDYDKLKEHSKQSSITGELNEYYYERKGTIILYFSEEIEFGFFLSFIFCQLLISNKIIMNNILEEYYLLYEKDLDLFRNLFEQQIKIESLTQIQEKLEKDKVNLLVLFGNKINGSQFSKIVSRRNDYIIKIIHESNLQTPLCIIDQDRAFSYCNERVKTTNLTAIGGNTDLLEI</sequence>
<accession>A0A220VH58</accession>
<name>A0A220VH58_9GAMM</name>
<evidence type="ECO:0000313" key="1">
    <source>
        <dbReference type="EMBL" id="ASK79705.1"/>
    </source>
</evidence>
<dbReference type="EMBL" id="CP022356">
    <property type="protein sequence ID" value="ASK79705.1"/>
    <property type="molecule type" value="Genomic_DNA"/>
</dbReference>
<reference evidence="1 2" key="1">
    <citation type="journal article" date="2016" name="Int. J. Syst. Evol. Microbiol.">
        <title>Paraphotobacterium marinum gen. nov., sp. nov., a member of the family Vibrionaceae, isolated from surface seawater.</title>
        <authorList>
            <person name="Huang Z."/>
            <person name="Dong C."/>
            <person name="Shao Z."/>
        </authorList>
    </citation>
    <scope>NUCLEOTIDE SEQUENCE [LARGE SCALE GENOMIC DNA]</scope>
    <source>
        <strain evidence="1 2">NSCS20N07D</strain>
    </source>
</reference>
<dbReference type="AlphaFoldDB" id="A0A220VH58"/>